<dbReference type="Pfam" id="PF08447">
    <property type="entry name" value="PAS_3"/>
    <property type="match status" value="1"/>
</dbReference>
<evidence type="ECO:0000259" key="15">
    <source>
        <dbReference type="PROSITE" id="PS50109"/>
    </source>
</evidence>
<feature type="domain" description="Response regulatory" evidence="16">
    <location>
        <begin position="817"/>
        <end position="935"/>
    </location>
</feature>
<dbReference type="InterPro" id="IPR005467">
    <property type="entry name" value="His_kinase_dom"/>
</dbReference>
<dbReference type="SMART" id="SM00086">
    <property type="entry name" value="PAC"/>
    <property type="match status" value="3"/>
</dbReference>
<feature type="modified residue" description="4-aspartylphosphate" evidence="14">
    <location>
        <position position="866"/>
    </location>
</feature>
<evidence type="ECO:0000256" key="3">
    <source>
        <dbReference type="ARBA" id="ARBA00012438"/>
    </source>
</evidence>
<dbReference type="InterPro" id="IPR013656">
    <property type="entry name" value="PAS_4"/>
</dbReference>
<keyword evidence="12" id="KW-0902">Two-component regulatory system</keyword>
<name>A0A1I0QCT7_9BACT</name>
<dbReference type="SMART" id="SM00387">
    <property type="entry name" value="HATPase_c"/>
    <property type="match status" value="1"/>
</dbReference>
<dbReference type="InterPro" id="IPR013655">
    <property type="entry name" value="PAS_fold_3"/>
</dbReference>
<dbReference type="Gene3D" id="3.30.565.10">
    <property type="entry name" value="Histidine kinase-like ATPase, C-terminal domain"/>
    <property type="match status" value="1"/>
</dbReference>
<evidence type="ECO:0000256" key="6">
    <source>
        <dbReference type="ARBA" id="ARBA00022679"/>
    </source>
</evidence>
<dbReference type="PROSITE" id="PS50113">
    <property type="entry name" value="PAC"/>
    <property type="match status" value="2"/>
</dbReference>
<dbReference type="Gene3D" id="3.40.50.2300">
    <property type="match status" value="1"/>
</dbReference>
<keyword evidence="13" id="KW-0472">Membrane</keyword>
<evidence type="ECO:0000256" key="7">
    <source>
        <dbReference type="ARBA" id="ARBA00022692"/>
    </source>
</evidence>
<accession>A0A1I0QCT7</accession>
<evidence type="ECO:0000259" key="16">
    <source>
        <dbReference type="PROSITE" id="PS50110"/>
    </source>
</evidence>
<dbReference type="PROSITE" id="PS50110">
    <property type="entry name" value="RESPONSE_REGULATORY"/>
    <property type="match status" value="1"/>
</dbReference>
<dbReference type="Proteomes" id="UP000199437">
    <property type="component" value="Unassembled WGS sequence"/>
</dbReference>
<evidence type="ECO:0000259" key="17">
    <source>
        <dbReference type="PROSITE" id="PS50112"/>
    </source>
</evidence>
<dbReference type="CDD" id="cd17546">
    <property type="entry name" value="REC_hyHK_CKI1_RcsC-like"/>
    <property type="match status" value="1"/>
</dbReference>
<dbReference type="SUPFAM" id="SSF55874">
    <property type="entry name" value="ATPase domain of HSP90 chaperone/DNA topoisomerase II/histidine kinase"/>
    <property type="match status" value="1"/>
</dbReference>
<evidence type="ECO:0000259" key="18">
    <source>
        <dbReference type="PROSITE" id="PS50113"/>
    </source>
</evidence>
<keyword evidence="11" id="KW-1133">Transmembrane helix</keyword>
<dbReference type="Gene3D" id="3.30.450.20">
    <property type="entry name" value="PAS domain"/>
    <property type="match status" value="3"/>
</dbReference>
<dbReference type="NCBIfam" id="TIGR00229">
    <property type="entry name" value="sensory_box"/>
    <property type="match status" value="3"/>
</dbReference>
<keyword evidence="9" id="KW-0418">Kinase</keyword>
<dbReference type="PANTHER" id="PTHR45339">
    <property type="entry name" value="HYBRID SIGNAL TRANSDUCTION HISTIDINE KINASE J"/>
    <property type="match status" value="1"/>
</dbReference>
<comment type="catalytic activity">
    <reaction evidence="1">
        <text>ATP + protein L-histidine = ADP + protein N-phospho-L-histidine.</text>
        <dbReference type="EC" id="2.7.13.3"/>
    </reaction>
</comment>
<dbReference type="InterPro" id="IPR003594">
    <property type="entry name" value="HATPase_dom"/>
</dbReference>
<evidence type="ECO:0000256" key="10">
    <source>
        <dbReference type="ARBA" id="ARBA00022840"/>
    </source>
</evidence>
<feature type="domain" description="PAC" evidence="18">
    <location>
        <begin position="374"/>
        <end position="426"/>
    </location>
</feature>
<feature type="domain" description="Histidine kinase" evidence="15">
    <location>
        <begin position="569"/>
        <end position="790"/>
    </location>
</feature>
<keyword evidence="6" id="KW-0808">Transferase</keyword>
<evidence type="ECO:0000256" key="13">
    <source>
        <dbReference type="ARBA" id="ARBA00023136"/>
    </source>
</evidence>
<dbReference type="GO" id="GO:0006355">
    <property type="term" value="P:regulation of DNA-templated transcription"/>
    <property type="evidence" value="ECO:0007669"/>
    <property type="project" value="InterPro"/>
</dbReference>
<dbReference type="PROSITE" id="PS50109">
    <property type="entry name" value="HIS_KIN"/>
    <property type="match status" value="1"/>
</dbReference>
<dbReference type="SMART" id="SM00091">
    <property type="entry name" value="PAS"/>
    <property type="match status" value="3"/>
</dbReference>
<sequence>MKSPQIPKNEKERLETLRAYQILDTAPEKEFDDIVKIATQICGTPVSLISLIDEDRQWFKSARGMDVADSPRAIAFCAHAINEPDKLLVVDDASKDERFADNPFVLGDPPIMYYAGAPLVTTDGYALGTICVIDNVPRKLKKEQLEALEALSNQVIRLFELRKGNKDVEDSKQLYKQLVESVGDYVFEVGKKGIFNYVNPQISEDTGYSFEELTSMHYLDLVHDDDKEKVAQFYRTEISNREEDSFIEFRVKTKNSKYDPLYVGQRVTISFAEDGKMSNVRAIARNITNEVRLRAERDEKETLYKLISENAQDLVCLHDVDGTYTYVSPSVKENLGYEPEELLGKSPYDFILEEDKERAYQEAHAPLKDGDKQNTLKYRLRHKSGEYIWFESISSAVLNDKNEVIALRSSTRNIQTRIKQEEIINEQNLKLQSFVSSTPAPVAMLDRELKYLAYSEKWIEAYGLQGQQIFGKRHYDIFPEIGDEWKGHHQDALNGITHKSDEDLFIRENGDKQWLRWEVRPWYEKSGDVGGIIMLTEDITELKKQELELIDAKEKAEIASEAKANFLSVMSHEIRTPLNAVIGLSHILLQESPRTDQIESLKTIRFSSENLLSLVNDILDYNKIESGKIDLEHIHFNLRELVVNIKQAQNFKAVEKGIGLKLFYDQDIPLMVKGDPTRLAQIINNLLGNAIKFTHKGGVKFTIEEKQRTEEKVSLHFEITDSGIGISKENQDKIFDRFTQAESDITRHFGGTGLGLSITKQLLEAMGSEIKVESELGKGATFSFDLTLTVSKNQENNISSGLNFSSQLESLEEENIKILLVEDNKANQLVARKFLTNWGIKVDIANDGFEALGLINSEDYNLVLMDLQMPKKDGLTTTKEIRSIAGDYYKEIPILALTASSENSTYERVKEIGMNDMITKPFIPAELYKKIVKFALKKNKPVPNTVTETTPSAEENELYDHLNTYAEDDHEFLLELVDGLVDNINGFLKEYPEMITTGNESKAKFLLHKMRNSLMMTGSNEIIALGEDAIRMMNNKEEARKVLVELAQKSHELLDELAKIK</sequence>
<dbReference type="InterPro" id="IPR003018">
    <property type="entry name" value="GAF"/>
</dbReference>
<keyword evidence="8" id="KW-0547">Nucleotide-binding</keyword>
<dbReference type="Pfam" id="PF08448">
    <property type="entry name" value="PAS_4"/>
    <property type="match status" value="1"/>
</dbReference>
<keyword evidence="4" id="KW-1003">Cell membrane</keyword>
<dbReference type="Pfam" id="PF00512">
    <property type="entry name" value="HisKA"/>
    <property type="match status" value="1"/>
</dbReference>
<dbReference type="SMART" id="SM00065">
    <property type="entry name" value="GAF"/>
    <property type="match status" value="1"/>
</dbReference>
<evidence type="ECO:0000256" key="4">
    <source>
        <dbReference type="ARBA" id="ARBA00022475"/>
    </source>
</evidence>
<evidence type="ECO:0000256" key="5">
    <source>
        <dbReference type="ARBA" id="ARBA00022553"/>
    </source>
</evidence>
<dbReference type="Pfam" id="PF00072">
    <property type="entry name" value="Response_reg"/>
    <property type="match status" value="1"/>
</dbReference>
<evidence type="ECO:0000256" key="14">
    <source>
        <dbReference type="PROSITE-ProRule" id="PRU00169"/>
    </source>
</evidence>
<dbReference type="Gene3D" id="3.30.450.40">
    <property type="match status" value="1"/>
</dbReference>
<reference evidence="20" key="1">
    <citation type="submission" date="2016-10" db="EMBL/GenBank/DDBJ databases">
        <authorList>
            <person name="Varghese N."/>
            <person name="Submissions S."/>
        </authorList>
    </citation>
    <scope>NUCLEOTIDE SEQUENCE [LARGE SCALE GENOMIC DNA]</scope>
    <source>
        <strain evidence="20">CGMCC 1.12402</strain>
    </source>
</reference>
<dbReference type="GO" id="GO:0000155">
    <property type="term" value="F:phosphorelay sensor kinase activity"/>
    <property type="evidence" value="ECO:0007669"/>
    <property type="project" value="InterPro"/>
</dbReference>
<dbReference type="AlphaFoldDB" id="A0A1I0QCT7"/>
<dbReference type="SMART" id="SM00388">
    <property type="entry name" value="HisKA"/>
    <property type="match status" value="1"/>
</dbReference>
<organism evidence="19 20">
    <name type="scientific">Roseivirga pacifica</name>
    <dbReference type="NCBI Taxonomy" id="1267423"/>
    <lineage>
        <taxon>Bacteria</taxon>
        <taxon>Pseudomonadati</taxon>
        <taxon>Bacteroidota</taxon>
        <taxon>Cytophagia</taxon>
        <taxon>Cytophagales</taxon>
        <taxon>Roseivirgaceae</taxon>
        <taxon>Roseivirga</taxon>
    </lineage>
</organism>
<evidence type="ECO:0000256" key="2">
    <source>
        <dbReference type="ARBA" id="ARBA00004651"/>
    </source>
</evidence>
<feature type="domain" description="PAS" evidence="17">
    <location>
        <begin position="300"/>
        <end position="370"/>
    </location>
</feature>
<dbReference type="Pfam" id="PF02518">
    <property type="entry name" value="HATPase_c"/>
    <property type="match status" value="1"/>
</dbReference>
<dbReference type="InterPro" id="IPR013767">
    <property type="entry name" value="PAS_fold"/>
</dbReference>
<evidence type="ECO:0000256" key="8">
    <source>
        <dbReference type="ARBA" id="ARBA00022741"/>
    </source>
</evidence>
<dbReference type="PRINTS" id="PR00344">
    <property type="entry name" value="BCTRLSENSOR"/>
</dbReference>
<dbReference type="SUPFAM" id="SSF55781">
    <property type="entry name" value="GAF domain-like"/>
    <property type="match status" value="1"/>
</dbReference>
<dbReference type="InterPro" id="IPR001610">
    <property type="entry name" value="PAC"/>
</dbReference>
<keyword evidence="7" id="KW-0812">Transmembrane</keyword>
<dbReference type="SUPFAM" id="SSF47384">
    <property type="entry name" value="Homodimeric domain of signal transducing histidine kinase"/>
    <property type="match status" value="1"/>
</dbReference>
<dbReference type="EC" id="2.7.13.3" evidence="3"/>
<gene>
    <name evidence="19" type="ORF">SAMN05216290_2220</name>
</gene>
<dbReference type="PANTHER" id="PTHR45339:SF1">
    <property type="entry name" value="HYBRID SIGNAL TRANSDUCTION HISTIDINE KINASE J"/>
    <property type="match status" value="1"/>
</dbReference>
<dbReference type="RefSeq" id="WP_090258649.1">
    <property type="nucleotide sequence ID" value="NZ_FOIR01000002.1"/>
</dbReference>
<dbReference type="InterPro" id="IPR000014">
    <property type="entry name" value="PAS"/>
</dbReference>
<dbReference type="OrthoDB" id="9811889at2"/>
<dbReference type="InterPro" id="IPR036097">
    <property type="entry name" value="HisK_dim/P_sf"/>
</dbReference>
<dbReference type="InterPro" id="IPR000700">
    <property type="entry name" value="PAS-assoc_C"/>
</dbReference>
<dbReference type="CDD" id="cd00130">
    <property type="entry name" value="PAS"/>
    <property type="match status" value="3"/>
</dbReference>
<dbReference type="CDD" id="cd00082">
    <property type="entry name" value="HisKA"/>
    <property type="match status" value="1"/>
</dbReference>
<dbReference type="Gene3D" id="1.10.287.130">
    <property type="match status" value="1"/>
</dbReference>
<dbReference type="SUPFAM" id="SSF47226">
    <property type="entry name" value="Histidine-containing phosphotransfer domain, HPT domain"/>
    <property type="match status" value="1"/>
</dbReference>
<dbReference type="GO" id="GO:0005524">
    <property type="term" value="F:ATP binding"/>
    <property type="evidence" value="ECO:0007669"/>
    <property type="project" value="UniProtKB-KW"/>
</dbReference>
<comment type="subcellular location">
    <subcellularLocation>
        <location evidence="2">Cell membrane</location>
        <topology evidence="2">Multi-pass membrane protein</topology>
    </subcellularLocation>
</comment>
<evidence type="ECO:0000256" key="11">
    <source>
        <dbReference type="ARBA" id="ARBA00022989"/>
    </source>
</evidence>
<dbReference type="EMBL" id="FOIR01000002">
    <property type="protein sequence ID" value="SEW24868.1"/>
    <property type="molecule type" value="Genomic_DNA"/>
</dbReference>
<dbReference type="InterPro" id="IPR036641">
    <property type="entry name" value="HPT_dom_sf"/>
</dbReference>
<dbReference type="InterPro" id="IPR036890">
    <property type="entry name" value="HATPase_C_sf"/>
</dbReference>
<dbReference type="InterPro" id="IPR003661">
    <property type="entry name" value="HisK_dim/P_dom"/>
</dbReference>
<keyword evidence="5 14" id="KW-0597">Phosphoprotein</keyword>
<dbReference type="InterPro" id="IPR011006">
    <property type="entry name" value="CheY-like_superfamily"/>
</dbReference>
<dbReference type="Pfam" id="PF00989">
    <property type="entry name" value="PAS"/>
    <property type="match status" value="1"/>
</dbReference>
<dbReference type="SMART" id="SM00448">
    <property type="entry name" value="REC"/>
    <property type="match status" value="1"/>
</dbReference>
<dbReference type="GeneID" id="99986926"/>
<dbReference type="PROSITE" id="PS50112">
    <property type="entry name" value="PAS"/>
    <property type="match status" value="2"/>
</dbReference>
<protein>
    <recommendedName>
        <fullName evidence="3">histidine kinase</fullName>
        <ecNumber evidence="3">2.7.13.3</ecNumber>
    </recommendedName>
</protein>
<keyword evidence="10" id="KW-0067">ATP-binding</keyword>
<dbReference type="InterPro" id="IPR001789">
    <property type="entry name" value="Sig_transdc_resp-reg_receiver"/>
</dbReference>
<proteinExistence type="predicted"/>
<keyword evidence="20" id="KW-1185">Reference proteome</keyword>
<dbReference type="InterPro" id="IPR004358">
    <property type="entry name" value="Sig_transdc_His_kin-like_C"/>
</dbReference>
<evidence type="ECO:0000313" key="20">
    <source>
        <dbReference type="Proteomes" id="UP000199437"/>
    </source>
</evidence>
<feature type="domain" description="PAS" evidence="17">
    <location>
        <begin position="171"/>
        <end position="241"/>
    </location>
</feature>
<feature type="domain" description="PAC" evidence="18">
    <location>
        <begin position="499"/>
        <end position="551"/>
    </location>
</feature>
<dbReference type="Pfam" id="PF01590">
    <property type="entry name" value="GAF"/>
    <property type="match status" value="1"/>
</dbReference>
<dbReference type="STRING" id="1267423.SAMN05216290_2220"/>
<evidence type="ECO:0000256" key="12">
    <source>
        <dbReference type="ARBA" id="ARBA00023012"/>
    </source>
</evidence>
<dbReference type="GO" id="GO:0005886">
    <property type="term" value="C:plasma membrane"/>
    <property type="evidence" value="ECO:0007669"/>
    <property type="project" value="UniProtKB-SubCell"/>
</dbReference>
<dbReference type="FunFam" id="3.30.565.10:FF:000010">
    <property type="entry name" value="Sensor histidine kinase RcsC"/>
    <property type="match status" value="1"/>
</dbReference>
<dbReference type="SUPFAM" id="SSF55785">
    <property type="entry name" value="PYP-like sensor domain (PAS domain)"/>
    <property type="match status" value="3"/>
</dbReference>
<dbReference type="InterPro" id="IPR035965">
    <property type="entry name" value="PAS-like_dom_sf"/>
</dbReference>
<evidence type="ECO:0000256" key="9">
    <source>
        <dbReference type="ARBA" id="ARBA00022777"/>
    </source>
</evidence>
<evidence type="ECO:0000256" key="1">
    <source>
        <dbReference type="ARBA" id="ARBA00000085"/>
    </source>
</evidence>
<evidence type="ECO:0000313" key="19">
    <source>
        <dbReference type="EMBL" id="SEW24868.1"/>
    </source>
</evidence>
<dbReference type="CDD" id="cd16922">
    <property type="entry name" value="HATPase_EvgS-ArcB-TorS-like"/>
    <property type="match status" value="1"/>
</dbReference>
<dbReference type="SUPFAM" id="SSF52172">
    <property type="entry name" value="CheY-like"/>
    <property type="match status" value="1"/>
</dbReference>
<dbReference type="InterPro" id="IPR029016">
    <property type="entry name" value="GAF-like_dom_sf"/>
</dbReference>